<accession>A0ABV1E322</accession>
<dbReference type="Pfam" id="PF01243">
    <property type="entry name" value="PNPOx_N"/>
    <property type="match status" value="1"/>
</dbReference>
<evidence type="ECO:0000313" key="3">
    <source>
        <dbReference type="Proteomes" id="UP001489509"/>
    </source>
</evidence>
<feature type="domain" description="Pyridoxamine 5'-phosphate oxidase N-terminal" evidence="1">
    <location>
        <begin position="1"/>
        <end position="91"/>
    </location>
</feature>
<reference evidence="2 3" key="1">
    <citation type="submission" date="2024-03" db="EMBL/GenBank/DDBJ databases">
        <title>Human intestinal bacterial collection.</title>
        <authorList>
            <person name="Pauvert C."/>
            <person name="Hitch T.C.A."/>
            <person name="Clavel T."/>
        </authorList>
    </citation>
    <scope>NUCLEOTIDE SEQUENCE [LARGE SCALE GENOMIC DNA]</scope>
    <source>
        <strain evidence="2 3">CLA-JM-H44</strain>
    </source>
</reference>
<sequence>MMEEILKFLGNNATFFLATEEGDQPRVRPFGFAMEFEGKLYLCTGNQKLVYAQLQRNPKVEACAMAASGEWLRLSGRAVFDDNSEAKRKAFELLPSLKDIYGSPDGPTFEVFYLTDVAATVYSFTAPPKELLL</sequence>
<evidence type="ECO:0000259" key="1">
    <source>
        <dbReference type="Pfam" id="PF01243"/>
    </source>
</evidence>
<name>A0ABV1E322_9FIRM</name>
<dbReference type="PANTHER" id="PTHR34818:SF1">
    <property type="entry name" value="PROTEIN BLI-3"/>
    <property type="match status" value="1"/>
</dbReference>
<dbReference type="InterPro" id="IPR011576">
    <property type="entry name" value="Pyridox_Oxase_N"/>
</dbReference>
<organism evidence="2 3">
    <name type="scientific">Solibaculum intestinale</name>
    <dbReference type="NCBI Taxonomy" id="3133165"/>
    <lineage>
        <taxon>Bacteria</taxon>
        <taxon>Bacillati</taxon>
        <taxon>Bacillota</taxon>
        <taxon>Clostridia</taxon>
        <taxon>Eubacteriales</taxon>
        <taxon>Oscillospiraceae</taxon>
        <taxon>Solibaculum</taxon>
    </lineage>
</organism>
<keyword evidence="3" id="KW-1185">Reference proteome</keyword>
<dbReference type="SUPFAM" id="SSF50475">
    <property type="entry name" value="FMN-binding split barrel"/>
    <property type="match status" value="1"/>
</dbReference>
<evidence type="ECO:0000313" key="2">
    <source>
        <dbReference type="EMBL" id="MEQ2441105.1"/>
    </source>
</evidence>
<dbReference type="RefSeq" id="WP_349219987.1">
    <property type="nucleotide sequence ID" value="NZ_JBBMFD010000017.1"/>
</dbReference>
<dbReference type="PANTHER" id="PTHR34818">
    <property type="entry name" value="PROTEIN BLI-3"/>
    <property type="match status" value="1"/>
</dbReference>
<dbReference type="InterPro" id="IPR052917">
    <property type="entry name" value="Stress-Dev_Protein"/>
</dbReference>
<proteinExistence type="predicted"/>
<dbReference type="EMBL" id="JBBMFD010000017">
    <property type="protein sequence ID" value="MEQ2441105.1"/>
    <property type="molecule type" value="Genomic_DNA"/>
</dbReference>
<gene>
    <name evidence="2" type="ORF">WMO26_09735</name>
</gene>
<comment type="caution">
    <text evidence="2">The sequence shown here is derived from an EMBL/GenBank/DDBJ whole genome shotgun (WGS) entry which is preliminary data.</text>
</comment>
<dbReference type="InterPro" id="IPR012349">
    <property type="entry name" value="Split_barrel_FMN-bd"/>
</dbReference>
<protein>
    <submittedName>
        <fullName evidence="2">Pyridoxamine 5'-phosphate oxidase family protein</fullName>
    </submittedName>
</protein>
<dbReference type="Gene3D" id="2.30.110.10">
    <property type="entry name" value="Electron Transport, Fmn-binding Protein, Chain A"/>
    <property type="match status" value="1"/>
</dbReference>
<dbReference type="Proteomes" id="UP001489509">
    <property type="component" value="Unassembled WGS sequence"/>
</dbReference>